<accession>A0A4U5M3N4</accession>
<protein>
    <submittedName>
        <fullName evidence="2">Uncharacterized protein</fullName>
    </submittedName>
</protein>
<reference evidence="2 3" key="1">
    <citation type="journal article" date="2015" name="Genome Biol.">
        <title>Comparative genomics of Steinernema reveals deeply conserved gene regulatory networks.</title>
        <authorList>
            <person name="Dillman A.R."/>
            <person name="Macchietto M."/>
            <person name="Porter C.F."/>
            <person name="Rogers A."/>
            <person name="Williams B."/>
            <person name="Antoshechkin I."/>
            <person name="Lee M.M."/>
            <person name="Goodwin Z."/>
            <person name="Lu X."/>
            <person name="Lewis E.E."/>
            <person name="Goodrich-Blair H."/>
            <person name="Stock S.P."/>
            <person name="Adams B.J."/>
            <person name="Sternberg P.W."/>
            <person name="Mortazavi A."/>
        </authorList>
    </citation>
    <scope>NUCLEOTIDE SEQUENCE [LARGE SCALE GENOMIC DNA]</scope>
    <source>
        <strain evidence="2 3">ALL</strain>
    </source>
</reference>
<proteinExistence type="predicted"/>
<evidence type="ECO:0000313" key="3">
    <source>
        <dbReference type="Proteomes" id="UP000298663"/>
    </source>
</evidence>
<comment type="caution">
    <text evidence="2">The sequence shown here is derived from an EMBL/GenBank/DDBJ whole genome shotgun (WGS) entry which is preliminary data.</text>
</comment>
<evidence type="ECO:0000313" key="2">
    <source>
        <dbReference type="EMBL" id="TKR63013.1"/>
    </source>
</evidence>
<keyword evidence="3" id="KW-1185">Reference proteome</keyword>
<reference evidence="2 3" key="2">
    <citation type="journal article" date="2019" name="G3 (Bethesda)">
        <title>Hybrid Assembly of the Genome of the Entomopathogenic Nematode Steinernema carpocapsae Identifies the X-Chromosome.</title>
        <authorList>
            <person name="Serra L."/>
            <person name="Macchietto M."/>
            <person name="Macias-Munoz A."/>
            <person name="McGill C.J."/>
            <person name="Rodriguez I.M."/>
            <person name="Rodriguez B."/>
            <person name="Murad R."/>
            <person name="Mortazavi A."/>
        </authorList>
    </citation>
    <scope>NUCLEOTIDE SEQUENCE [LARGE SCALE GENOMIC DNA]</scope>
    <source>
        <strain evidence="2 3">ALL</strain>
    </source>
</reference>
<gene>
    <name evidence="2" type="ORF">L596_026901</name>
</gene>
<sequence length="75" mass="8813">MKPEISTEGEQKARKSHFKVVSLKSKPVGKVNNFREETLQRTTKNRRQKVRTNTEHKKKWTNTKAVKKNVDPHSK</sequence>
<name>A0A4U5M3N4_STECR</name>
<evidence type="ECO:0000256" key="1">
    <source>
        <dbReference type="SAM" id="MobiDB-lite"/>
    </source>
</evidence>
<organism evidence="2 3">
    <name type="scientific">Steinernema carpocapsae</name>
    <name type="common">Entomopathogenic nematode</name>
    <dbReference type="NCBI Taxonomy" id="34508"/>
    <lineage>
        <taxon>Eukaryota</taxon>
        <taxon>Metazoa</taxon>
        <taxon>Ecdysozoa</taxon>
        <taxon>Nematoda</taxon>
        <taxon>Chromadorea</taxon>
        <taxon>Rhabditida</taxon>
        <taxon>Tylenchina</taxon>
        <taxon>Panagrolaimomorpha</taxon>
        <taxon>Strongyloidoidea</taxon>
        <taxon>Steinernematidae</taxon>
        <taxon>Steinernema</taxon>
    </lineage>
</organism>
<dbReference type="Proteomes" id="UP000298663">
    <property type="component" value="Unassembled WGS sequence"/>
</dbReference>
<dbReference type="AlphaFoldDB" id="A0A4U5M3N4"/>
<feature type="region of interest" description="Disordered" evidence="1">
    <location>
        <begin position="41"/>
        <end position="75"/>
    </location>
</feature>
<feature type="compositionally biased region" description="Basic residues" evidence="1">
    <location>
        <begin position="43"/>
        <end position="67"/>
    </location>
</feature>
<dbReference type="EMBL" id="AZBU02000010">
    <property type="protein sequence ID" value="TKR63013.1"/>
    <property type="molecule type" value="Genomic_DNA"/>
</dbReference>